<dbReference type="PROSITE" id="PS50082">
    <property type="entry name" value="WD_REPEATS_2"/>
    <property type="match status" value="2"/>
</dbReference>
<dbReference type="InterPro" id="IPR040067">
    <property type="entry name" value="WDR47"/>
</dbReference>
<name>A0A8S2JNS6_9BILA</name>
<feature type="repeat" description="WD" evidence="1">
    <location>
        <begin position="606"/>
        <end position="636"/>
    </location>
</feature>
<proteinExistence type="predicted"/>
<protein>
    <recommendedName>
        <fullName evidence="3">CTLH domain-containing protein</fullName>
    </recommendedName>
</protein>
<evidence type="ECO:0000313" key="5">
    <source>
        <dbReference type="Proteomes" id="UP000681967"/>
    </source>
</evidence>
<feature type="compositionally biased region" description="Low complexity" evidence="2">
    <location>
        <begin position="414"/>
        <end position="426"/>
    </location>
</feature>
<feature type="repeat" description="WD" evidence="1">
    <location>
        <begin position="718"/>
        <end position="749"/>
    </location>
</feature>
<dbReference type="EMBL" id="CAJOBH010000771">
    <property type="protein sequence ID" value="CAF3816385.1"/>
    <property type="molecule type" value="Genomic_DNA"/>
</dbReference>
<feature type="domain" description="CTLH" evidence="3">
    <location>
        <begin position="52"/>
        <end position="109"/>
    </location>
</feature>
<feature type="compositionally biased region" description="Polar residues" evidence="2">
    <location>
        <begin position="456"/>
        <end position="483"/>
    </location>
</feature>
<dbReference type="SUPFAM" id="SSF50978">
    <property type="entry name" value="WD40 repeat-like"/>
    <property type="match status" value="1"/>
</dbReference>
<dbReference type="InterPro" id="IPR015943">
    <property type="entry name" value="WD40/YVTN_repeat-like_dom_sf"/>
</dbReference>
<dbReference type="Pfam" id="PF25602">
    <property type="entry name" value="WDR47_COR"/>
    <property type="match status" value="1"/>
</dbReference>
<dbReference type="InterPro" id="IPR001680">
    <property type="entry name" value="WD40_rpt"/>
</dbReference>
<dbReference type="Proteomes" id="UP000681967">
    <property type="component" value="Unassembled WGS sequence"/>
</dbReference>
<feature type="region of interest" description="Disordered" evidence="2">
    <location>
        <begin position="456"/>
        <end position="486"/>
    </location>
</feature>
<evidence type="ECO:0000256" key="2">
    <source>
        <dbReference type="SAM" id="MobiDB-lite"/>
    </source>
</evidence>
<gene>
    <name evidence="4" type="ORF">BYL167_LOCUS3837</name>
</gene>
<dbReference type="SMART" id="SM00320">
    <property type="entry name" value="WD40"/>
    <property type="match status" value="4"/>
</dbReference>
<evidence type="ECO:0000259" key="3">
    <source>
        <dbReference type="PROSITE" id="PS50897"/>
    </source>
</evidence>
<dbReference type="InterPro" id="IPR036322">
    <property type="entry name" value="WD40_repeat_dom_sf"/>
</dbReference>
<dbReference type="AlphaFoldDB" id="A0A8S2JNS6"/>
<sequence length="763" mass="85542">MSSTNGTSALRVNVALSERDTVKLILDFFQQRELYISMLDIERETGIINGSFSEDILFLRQLILDGQWDDVIDFVQPLKTIDSFDAKHFIYIVLKYQFLELLCLKTEAQIENDLSVEQIVKFLNDLRPFAPNEHEYKKLSFLLTLKRLQDHTDYRNWNPSAGRVQCFQEVFPLVHRFLQVDKQPVPVAQGDRLIQLLVKGLLYESCVEHCQARATSTDETIDLSDPNSLLATTRLSDTDVSLLSWLHALPTETFSCPFEQKSLTLNIDKFQKPILEATWAEHVLSTPFKPQTMFPFNATPTGKPRSTELMSRSLAPQYDGLSYGLIRSQIFGDYNRNFVNDMSRSLAICNLKDNGNINTVSVTPLPTVEEVLQEDTPSLSTPPRTMSPAANIISPRATHRVQSPKRSVIGPQFSSNTVSSSSNDTTIGQQYFSSMKSAGEPGPVNNSRAYKQANGTTMKENGNQSPNPTEKSLQSVSHQQSDPSTDRLLKEYQKSRAENIRQFDEQEIRKNELQKQLSSSTNPKIRAINDVTKYDSLEDIARSPAFIALASVEDVQAIRAIDIHPSGKYFAVGSNSKTLRICGYPDTKNIRADSVTQPAKVFYKKGKHHLGSIYCVAWSPSGRIIATGSNDKIIKLVRVDMDRFDDEQNYPEIELTHHNGTIRDVIFMHDNLKDDSILLSGGAGDCKVYVTDVKKQTTIKSFSGHQGDLTKPLVLSSVAAHTDKIIQARWHPNEISFATTSADRTCLIWAPPLSALSVLAQSP</sequence>
<dbReference type="Gene3D" id="2.130.10.10">
    <property type="entry name" value="YVTN repeat-like/Quinoprotein amine dehydrogenase"/>
    <property type="match status" value="1"/>
</dbReference>
<dbReference type="Pfam" id="PF00400">
    <property type="entry name" value="WD40"/>
    <property type="match status" value="3"/>
</dbReference>
<accession>A0A8S2JNS6</accession>
<dbReference type="InterPro" id="IPR006595">
    <property type="entry name" value="CTLH_C"/>
</dbReference>
<dbReference type="PANTHER" id="PTHR19863:SF5">
    <property type="entry name" value="WD REPEAT-CONTAINING PROTEIN 47"/>
    <property type="match status" value="1"/>
</dbReference>
<evidence type="ECO:0000313" key="4">
    <source>
        <dbReference type="EMBL" id="CAF3816385.1"/>
    </source>
</evidence>
<dbReference type="PROSITE" id="PS50897">
    <property type="entry name" value="CTLH"/>
    <property type="match status" value="1"/>
</dbReference>
<organism evidence="4 5">
    <name type="scientific">Rotaria magnacalcarata</name>
    <dbReference type="NCBI Taxonomy" id="392030"/>
    <lineage>
        <taxon>Eukaryota</taxon>
        <taxon>Metazoa</taxon>
        <taxon>Spiralia</taxon>
        <taxon>Gnathifera</taxon>
        <taxon>Rotifera</taxon>
        <taxon>Eurotatoria</taxon>
        <taxon>Bdelloidea</taxon>
        <taxon>Philodinida</taxon>
        <taxon>Philodinidae</taxon>
        <taxon>Rotaria</taxon>
    </lineage>
</organism>
<keyword evidence="1" id="KW-0853">WD repeat</keyword>
<dbReference type="InterPro" id="IPR057749">
    <property type="entry name" value="WDR47_COR"/>
</dbReference>
<feature type="compositionally biased region" description="Polar residues" evidence="2">
    <location>
        <begin position="375"/>
        <end position="384"/>
    </location>
</feature>
<reference evidence="4" key="1">
    <citation type="submission" date="2021-02" db="EMBL/GenBank/DDBJ databases">
        <authorList>
            <person name="Nowell W R."/>
        </authorList>
    </citation>
    <scope>NUCLEOTIDE SEQUENCE</scope>
</reference>
<comment type="caution">
    <text evidence="4">The sequence shown here is derived from an EMBL/GenBank/DDBJ whole genome shotgun (WGS) entry which is preliminary data.</text>
</comment>
<evidence type="ECO:0000256" key="1">
    <source>
        <dbReference type="PROSITE-ProRule" id="PRU00221"/>
    </source>
</evidence>
<dbReference type="PANTHER" id="PTHR19863">
    <property type="entry name" value="NEMITIN (NEURONAL ENRICHED MAP INTERACTING PROTEIN) HOMOLOG"/>
    <property type="match status" value="1"/>
</dbReference>
<feature type="region of interest" description="Disordered" evidence="2">
    <location>
        <begin position="371"/>
        <end position="427"/>
    </location>
</feature>
<dbReference type="SMART" id="SM00668">
    <property type="entry name" value="CTLH"/>
    <property type="match status" value="1"/>
</dbReference>